<organism evidence="2 3">
    <name type="scientific">Podospora aff. communis PSN243</name>
    <dbReference type="NCBI Taxonomy" id="3040156"/>
    <lineage>
        <taxon>Eukaryota</taxon>
        <taxon>Fungi</taxon>
        <taxon>Dikarya</taxon>
        <taxon>Ascomycota</taxon>
        <taxon>Pezizomycotina</taxon>
        <taxon>Sordariomycetes</taxon>
        <taxon>Sordariomycetidae</taxon>
        <taxon>Sordariales</taxon>
        <taxon>Podosporaceae</taxon>
        <taxon>Podospora</taxon>
    </lineage>
</organism>
<proteinExistence type="predicted"/>
<reference evidence="2" key="1">
    <citation type="journal article" date="2023" name="Mol. Phylogenet. Evol.">
        <title>Genome-scale phylogeny and comparative genomics of the fungal order Sordariales.</title>
        <authorList>
            <person name="Hensen N."/>
            <person name="Bonometti L."/>
            <person name="Westerberg I."/>
            <person name="Brannstrom I.O."/>
            <person name="Guillou S."/>
            <person name="Cros-Aarteil S."/>
            <person name="Calhoun S."/>
            <person name="Haridas S."/>
            <person name="Kuo A."/>
            <person name="Mondo S."/>
            <person name="Pangilinan J."/>
            <person name="Riley R."/>
            <person name="LaButti K."/>
            <person name="Andreopoulos B."/>
            <person name="Lipzen A."/>
            <person name="Chen C."/>
            <person name="Yan M."/>
            <person name="Daum C."/>
            <person name="Ng V."/>
            <person name="Clum A."/>
            <person name="Steindorff A."/>
            <person name="Ohm R.A."/>
            <person name="Martin F."/>
            <person name="Silar P."/>
            <person name="Natvig D.O."/>
            <person name="Lalanne C."/>
            <person name="Gautier V."/>
            <person name="Ament-Velasquez S.L."/>
            <person name="Kruys A."/>
            <person name="Hutchinson M.I."/>
            <person name="Powell A.J."/>
            <person name="Barry K."/>
            <person name="Miller A.N."/>
            <person name="Grigoriev I.V."/>
            <person name="Debuchy R."/>
            <person name="Gladieux P."/>
            <person name="Hiltunen Thoren M."/>
            <person name="Johannesson H."/>
        </authorList>
    </citation>
    <scope>NUCLEOTIDE SEQUENCE</scope>
    <source>
        <strain evidence="2">PSN243</strain>
    </source>
</reference>
<feature type="region of interest" description="Disordered" evidence="1">
    <location>
        <begin position="153"/>
        <end position="201"/>
    </location>
</feature>
<evidence type="ECO:0000313" key="2">
    <source>
        <dbReference type="EMBL" id="KAK4447342.1"/>
    </source>
</evidence>
<accession>A0AAV9GHD7</accession>
<feature type="compositionally biased region" description="Basic and acidic residues" evidence="1">
    <location>
        <begin position="177"/>
        <end position="194"/>
    </location>
</feature>
<dbReference type="EMBL" id="MU865950">
    <property type="protein sequence ID" value="KAK4447342.1"/>
    <property type="molecule type" value="Genomic_DNA"/>
</dbReference>
<comment type="caution">
    <text evidence="2">The sequence shown here is derived from an EMBL/GenBank/DDBJ whole genome shotgun (WGS) entry which is preliminary data.</text>
</comment>
<evidence type="ECO:0000313" key="3">
    <source>
        <dbReference type="Proteomes" id="UP001321760"/>
    </source>
</evidence>
<sequence>MTGIVVSNTNNVSPELRHQDDRRQFYSSLIKTSDYRCGLHIECERRQAEKKKIRLFEPIAAKEKAIKDEEAIDISTALALHAQRREIDRQLRELEDRTKLREVAKQEVLKLRSEWEQEAAAIDAEVAGRRSWWQRVENPEAAIPTLVALPDSPSLADLKAKPDGDAEANCETRKRKQTDDQPEPAKQKKTKPDSNNHGYPTIEFDEVYHDGVANGKPHEIMRYTGKPASLQKGTGSWYVLQCGVHGLRFASDGGTLDSPLRAATRHWGQFHGDSDCADELAISKFGKMVLNCTDSKVEMNNAMILGLINPEPGRPYVWFDRKHHTWSVVMVLPTGGSFSPFGLTGCFDDYADNAPLCYLRVSGRLFRGEHGKLHWAQNFGAGEPRVRKRKVLVHRFGNLQTLEHGKVD</sequence>
<dbReference type="AlphaFoldDB" id="A0AAV9GHD7"/>
<evidence type="ECO:0000256" key="1">
    <source>
        <dbReference type="SAM" id="MobiDB-lite"/>
    </source>
</evidence>
<name>A0AAV9GHD7_9PEZI</name>
<reference evidence="2" key="2">
    <citation type="submission" date="2023-05" db="EMBL/GenBank/DDBJ databases">
        <authorList>
            <consortium name="Lawrence Berkeley National Laboratory"/>
            <person name="Steindorff A."/>
            <person name="Hensen N."/>
            <person name="Bonometti L."/>
            <person name="Westerberg I."/>
            <person name="Brannstrom I.O."/>
            <person name="Guillou S."/>
            <person name="Cros-Aarteil S."/>
            <person name="Calhoun S."/>
            <person name="Haridas S."/>
            <person name="Kuo A."/>
            <person name="Mondo S."/>
            <person name="Pangilinan J."/>
            <person name="Riley R."/>
            <person name="Labutti K."/>
            <person name="Andreopoulos B."/>
            <person name="Lipzen A."/>
            <person name="Chen C."/>
            <person name="Yanf M."/>
            <person name="Daum C."/>
            <person name="Ng V."/>
            <person name="Clum A."/>
            <person name="Ohm R."/>
            <person name="Martin F."/>
            <person name="Silar P."/>
            <person name="Natvig D."/>
            <person name="Lalanne C."/>
            <person name="Gautier V."/>
            <person name="Ament-Velasquez S.L."/>
            <person name="Kruys A."/>
            <person name="Hutchinson M.I."/>
            <person name="Powell A.J."/>
            <person name="Barry K."/>
            <person name="Miller A.N."/>
            <person name="Grigoriev I.V."/>
            <person name="Debuchy R."/>
            <person name="Gladieux P."/>
            <person name="Thoren M.H."/>
            <person name="Johannesson H."/>
        </authorList>
    </citation>
    <scope>NUCLEOTIDE SEQUENCE</scope>
    <source>
        <strain evidence="2">PSN243</strain>
    </source>
</reference>
<protein>
    <submittedName>
        <fullName evidence="2">Uncharacterized protein</fullName>
    </submittedName>
</protein>
<dbReference type="Proteomes" id="UP001321760">
    <property type="component" value="Unassembled WGS sequence"/>
</dbReference>
<keyword evidence="3" id="KW-1185">Reference proteome</keyword>
<gene>
    <name evidence="2" type="ORF">QBC34DRAFT_440095</name>
</gene>